<accession>A0AAF3EFS8</accession>
<dbReference type="WBParaSite" id="MBELARI_LOCUS12831">
    <property type="protein sequence ID" value="MBELARI_LOCUS12831"/>
    <property type="gene ID" value="MBELARI_LOCUS12831"/>
</dbReference>
<protein>
    <submittedName>
        <fullName evidence="2">F-box domain-containing protein</fullName>
    </submittedName>
</protein>
<organism evidence="1 2">
    <name type="scientific">Mesorhabditis belari</name>
    <dbReference type="NCBI Taxonomy" id="2138241"/>
    <lineage>
        <taxon>Eukaryota</taxon>
        <taxon>Metazoa</taxon>
        <taxon>Ecdysozoa</taxon>
        <taxon>Nematoda</taxon>
        <taxon>Chromadorea</taxon>
        <taxon>Rhabditida</taxon>
        <taxon>Rhabditina</taxon>
        <taxon>Rhabditomorpha</taxon>
        <taxon>Rhabditoidea</taxon>
        <taxon>Rhabditidae</taxon>
        <taxon>Mesorhabditinae</taxon>
        <taxon>Mesorhabditis</taxon>
    </lineage>
</organism>
<name>A0AAF3EFS8_9BILA</name>
<reference evidence="2" key="1">
    <citation type="submission" date="2024-02" db="UniProtKB">
        <authorList>
            <consortium name="WormBaseParasite"/>
        </authorList>
    </citation>
    <scope>IDENTIFICATION</scope>
</reference>
<evidence type="ECO:0000313" key="2">
    <source>
        <dbReference type="WBParaSite" id="MBELARI_LOCUS12831"/>
    </source>
</evidence>
<dbReference type="Proteomes" id="UP000887575">
    <property type="component" value="Unassembled WGS sequence"/>
</dbReference>
<sequence>MNVLSNGNEHETGVKTLENSLSNCNHLFPISQLSYSLQKLILSKLKIDERKDLAFTNRTFRKLIASFGPLQERILEIRFKEKKILLPNRDELIEIPIDFALRFFSNYLRIKRISLDLIVQEPNLEILPKDIYELELNFRCTVPLVRFLTKFLITRQKIPITLHLSFERTKETTCDCHPRCSNNPQTLQKIFRTKLPLRFRTIAFQSKPANEIPFSLSFGHPDIRFFDPDSEYIEALLERLSSGIVDNESRIIGFHFANHKQFAGIVQQLKRIPAIVLQENPLIRVHQIESEVWTTENGKCKRQRVTCQIFVHSRMLYFLQNYENSPEDCLVFLCGDDIFRRGFCENFVEELLPRKLAKVSIKD</sequence>
<keyword evidence="1" id="KW-1185">Reference proteome</keyword>
<proteinExistence type="predicted"/>
<dbReference type="AlphaFoldDB" id="A0AAF3EFS8"/>
<evidence type="ECO:0000313" key="1">
    <source>
        <dbReference type="Proteomes" id="UP000887575"/>
    </source>
</evidence>